<proteinExistence type="predicted"/>
<accession>A0ACB8TK04</accession>
<reference evidence="1" key="1">
    <citation type="submission" date="2021-03" db="EMBL/GenBank/DDBJ databases">
        <authorList>
            <consortium name="DOE Joint Genome Institute"/>
            <person name="Ahrendt S."/>
            <person name="Looney B.P."/>
            <person name="Miyauchi S."/>
            <person name="Morin E."/>
            <person name="Drula E."/>
            <person name="Courty P.E."/>
            <person name="Chicoki N."/>
            <person name="Fauchery L."/>
            <person name="Kohler A."/>
            <person name="Kuo A."/>
            <person name="Labutti K."/>
            <person name="Pangilinan J."/>
            <person name="Lipzen A."/>
            <person name="Riley R."/>
            <person name="Andreopoulos W."/>
            <person name="He G."/>
            <person name="Johnson J."/>
            <person name="Barry K.W."/>
            <person name="Grigoriev I.V."/>
            <person name="Nagy L."/>
            <person name="Hibbett D."/>
            <person name="Henrissat B."/>
            <person name="Matheny P.B."/>
            <person name="Labbe J."/>
            <person name="Martin F."/>
        </authorList>
    </citation>
    <scope>NUCLEOTIDE SEQUENCE</scope>
    <source>
        <strain evidence="1">HHB10654</strain>
    </source>
</reference>
<protein>
    <submittedName>
        <fullName evidence="1">Uncharacterized protein</fullName>
    </submittedName>
</protein>
<gene>
    <name evidence="1" type="ORF">BV25DRAFT_1817672</name>
</gene>
<keyword evidence="2" id="KW-1185">Reference proteome</keyword>
<dbReference type="Proteomes" id="UP000814140">
    <property type="component" value="Unassembled WGS sequence"/>
</dbReference>
<sequence>MHGLVTQVRAGRTDQDSRAQVQRREPPRDLILLAKGHAVERAGVHRGPASPSPSDDPQNAIASRHQLLTAITATPRPPREDLHAPGPSSTCGVGRPGTRAHTARPRH</sequence>
<name>A0ACB8TK04_9AGAM</name>
<evidence type="ECO:0000313" key="1">
    <source>
        <dbReference type="EMBL" id="KAI0068762.1"/>
    </source>
</evidence>
<evidence type="ECO:0000313" key="2">
    <source>
        <dbReference type="Proteomes" id="UP000814140"/>
    </source>
</evidence>
<organism evidence="1 2">
    <name type="scientific">Artomyces pyxidatus</name>
    <dbReference type="NCBI Taxonomy" id="48021"/>
    <lineage>
        <taxon>Eukaryota</taxon>
        <taxon>Fungi</taxon>
        <taxon>Dikarya</taxon>
        <taxon>Basidiomycota</taxon>
        <taxon>Agaricomycotina</taxon>
        <taxon>Agaricomycetes</taxon>
        <taxon>Russulales</taxon>
        <taxon>Auriscalpiaceae</taxon>
        <taxon>Artomyces</taxon>
    </lineage>
</organism>
<comment type="caution">
    <text evidence="1">The sequence shown here is derived from an EMBL/GenBank/DDBJ whole genome shotgun (WGS) entry which is preliminary data.</text>
</comment>
<reference evidence="1" key="2">
    <citation type="journal article" date="2022" name="New Phytol.">
        <title>Evolutionary transition to the ectomycorrhizal habit in the genomes of a hyperdiverse lineage of mushroom-forming fungi.</title>
        <authorList>
            <person name="Looney B."/>
            <person name="Miyauchi S."/>
            <person name="Morin E."/>
            <person name="Drula E."/>
            <person name="Courty P.E."/>
            <person name="Kohler A."/>
            <person name="Kuo A."/>
            <person name="LaButti K."/>
            <person name="Pangilinan J."/>
            <person name="Lipzen A."/>
            <person name="Riley R."/>
            <person name="Andreopoulos W."/>
            <person name="He G."/>
            <person name="Johnson J."/>
            <person name="Nolan M."/>
            <person name="Tritt A."/>
            <person name="Barry K.W."/>
            <person name="Grigoriev I.V."/>
            <person name="Nagy L.G."/>
            <person name="Hibbett D."/>
            <person name="Henrissat B."/>
            <person name="Matheny P.B."/>
            <person name="Labbe J."/>
            <person name="Martin F.M."/>
        </authorList>
    </citation>
    <scope>NUCLEOTIDE SEQUENCE</scope>
    <source>
        <strain evidence="1">HHB10654</strain>
    </source>
</reference>
<dbReference type="EMBL" id="MU277187">
    <property type="protein sequence ID" value="KAI0068762.1"/>
    <property type="molecule type" value="Genomic_DNA"/>
</dbReference>